<keyword evidence="4" id="KW-1185">Reference proteome</keyword>
<evidence type="ECO:0000256" key="1">
    <source>
        <dbReference type="SAM" id="Phobius"/>
    </source>
</evidence>
<dbReference type="RefSeq" id="XP_045256349.1">
    <property type="nucleotide sequence ID" value="XM_045409104.1"/>
</dbReference>
<reference evidence="3" key="1">
    <citation type="journal article" date="2020" name="Phytopathology">
        <title>Genome sequence and comparative analysis of Colletotrichum gloeosporioides isolated from Liriodendron leaves.</title>
        <authorList>
            <person name="Fu F.F."/>
            <person name="Hao Z."/>
            <person name="Wang P."/>
            <person name="Lu Y."/>
            <person name="Xue L.J."/>
            <person name="Wei G."/>
            <person name="Tian Y."/>
            <person name="Baishi H."/>
            <person name="Xu H."/>
            <person name="Shi J."/>
            <person name="Cheng T."/>
            <person name="Wang G."/>
            <person name="Yi Y."/>
            <person name="Chen J."/>
        </authorList>
    </citation>
    <scope>NUCLEOTIDE SEQUENCE</scope>
    <source>
        <strain evidence="3">Lc1</strain>
    </source>
</reference>
<comment type="caution">
    <text evidence="3">The sequence shown here is derived from an EMBL/GenBank/DDBJ whole genome shotgun (WGS) entry which is preliminary data.</text>
</comment>
<feature type="transmembrane region" description="Helical" evidence="1">
    <location>
        <begin position="129"/>
        <end position="150"/>
    </location>
</feature>
<proteinExistence type="predicted"/>
<accession>A0A8H4C489</accession>
<dbReference type="PANTHER" id="PTHR35395">
    <property type="entry name" value="DUF6536 DOMAIN-CONTAINING PROTEIN"/>
    <property type="match status" value="1"/>
</dbReference>
<dbReference type="Proteomes" id="UP000613401">
    <property type="component" value="Unassembled WGS sequence"/>
</dbReference>
<dbReference type="InterPro" id="IPR046623">
    <property type="entry name" value="DUF6536"/>
</dbReference>
<dbReference type="PANTHER" id="PTHR35395:SF1">
    <property type="entry name" value="DUF6536 DOMAIN-CONTAINING PROTEIN"/>
    <property type="match status" value="1"/>
</dbReference>
<keyword evidence="1" id="KW-1133">Transmembrane helix</keyword>
<evidence type="ECO:0000313" key="3">
    <source>
        <dbReference type="EMBL" id="KAF3797185.1"/>
    </source>
</evidence>
<gene>
    <name evidence="3" type="ORF">GCG54_00009155</name>
</gene>
<dbReference type="GeneID" id="69016289"/>
<feature type="transmembrane region" description="Helical" evidence="1">
    <location>
        <begin position="26"/>
        <end position="47"/>
    </location>
</feature>
<name>A0A8H4C489_COLGL</name>
<dbReference type="Pfam" id="PF20163">
    <property type="entry name" value="DUF6536"/>
    <property type="match status" value="1"/>
</dbReference>
<reference evidence="3" key="2">
    <citation type="submission" date="2020-03" db="EMBL/GenBank/DDBJ databases">
        <authorList>
            <person name="Fu F.-F."/>
            <person name="Chen J."/>
        </authorList>
    </citation>
    <scope>NUCLEOTIDE SEQUENCE</scope>
    <source>
        <strain evidence="3">Lc1</strain>
    </source>
</reference>
<evidence type="ECO:0000259" key="2">
    <source>
        <dbReference type="Pfam" id="PF20163"/>
    </source>
</evidence>
<keyword evidence="1" id="KW-0472">Membrane</keyword>
<sequence length="664" mass="72444">MSIETKQPVTQIRPLPYENDPPAIDLSAGAIVASLVLVVNVGVLVWVRHRSGVSNGISTVFEGSCIESKKDTLWPDLAINIMSTLLLGASNSCAQLLSSPSRRDIDRAHMKGKSLDIGVPSVGNLGHIWYWRVCWWALLFLSSIPLHLVYSPVIFSTKSSVDCQAALVTQDFLKGAAWNDTELAKSVNAWSGPGTANCIQAYQNSLHESSWKNLLLVTSVPNNSSIIQVLTHKAEDTDTSETWIRHGNLGNYDNSGSNCDFNYLLAHASLWKIEGVCRDTSNSGSCGSSFDALILYCLAEQFPGNCRIQVSTTLPTITILFNAVKVVCLLTTAFTHRFEPLGTVGDAISSFLEQPHNKTTNLDPVTKSVVQKQSWKKDCISGSRNKSLTYKRKPHRWARAVSGSRWFICMALLYLGPLLLRKFRAHPVGVFTVGWDRSLTKKTHRCLAMWFAGLYLYLTARSGRFTLGNSLISNVLLANTPQIVISLVYLFYNNVFTCMVMAHEYARFASSPGLTASSEAHSGCIVPIMVIMAFVHWSISRSIYLVQLEIYDNNGELIPGRSINGCGYSPPPILLSLCLGGAMIPLPLGLSARKLGPGMPIAGSCSLAISAPAHAGQDEVDAAACHLQYGVISEDGTGGRDRRQVGFPSRLVEKPVSGETYAVR</sequence>
<feature type="domain" description="DUF6536" evidence="2">
    <location>
        <begin position="27"/>
        <end position="173"/>
    </location>
</feature>
<protein>
    <recommendedName>
        <fullName evidence="2">DUF6536 domain-containing protein</fullName>
    </recommendedName>
</protein>
<dbReference type="AlphaFoldDB" id="A0A8H4C489"/>
<organism evidence="3 4">
    <name type="scientific">Colletotrichum gloeosporioides</name>
    <name type="common">Anthracnose fungus</name>
    <name type="synonym">Glomerella cingulata</name>
    <dbReference type="NCBI Taxonomy" id="474922"/>
    <lineage>
        <taxon>Eukaryota</taxon>
        <taxon>Fungi</taxon>
        <taxon>Dikarya</taxon>
        <taxon>Ascomycota</taxon>
        <taxon>Pezizomycotina</taxon>
        <taxon>Sordariomycetes</taxon>
        <taxon>Hypocreomycetidae</taxon>
        <taxon>Glomerellales</taxon>
        <taxon>Glomerellaceae</taxon>
        <taxon>Colletotrichum</taxon>
        <taxon>Colletotrichum gloeosporioides species complex</taxon>
    </lineage>
</organism>
<dbReference type="EMBL" id="WVTB01000117">
    <property type="protein sequence ID" value="KAF3797185.1"/>
    <property type="molecule type" value="Genomic_DNA"/>
</dbReference>
<keyword evidence="1" id="KW-0812">Transmembrane</keyword>
<evidence type="ECO:0000313" key="4">
    <source>
        <dbReference type="Proteomes" id="UP000613401"/>
    </source>
</evidence>